<dbReference type="EMBL" id="CAXKWB010024694">
    <property type="protein sequence ID" value="CAL4126515.1"/>
    <property type="molecule type" value="Genomic_DNA"/>
</dbReference>
<gene>
    <name evidence="4" type="ORF">MNOR_LOCUS25625</name>
</gene>
<keyword evidence="5" id="KW-1185">Reference proteome</keyword>
<feature type="domain" description="PX" evidence="2">
    <location>
        <begin position="776"/>
        <end position="926"/>
    </location>
</feature>
<name>A0AAV2RIA0_MEGNR</name>
<evidence type="ECO:0000256" key="1">
    <source>
        <dbReference type="SAM" id="MobiDB-lite"/>
    </source>
</evidence>
<proteinExistence type="predicted"/>
<dbReference type="InterPro" id="IPR003114">
    <property type="entry name" value="Phox_assoc"/>
</dbReference>
<dbReference type="PROSITE" id="PS50195">
    <property type="entry name" value="PX"/>
    <property type="match status" value="1"/>
</dbReference>
<feature type="compositionally biased region" description="Low complexity" evidence="1">
    <location>
        <begin position="699"/>
        <end position="711"/>
    </location>
</feature>
<sequence>MSKWIRGAVWCCGASVVWCPVCVCLSGSGAWWVCACAVGLISVTLGSGYTTWSVFKNLLHNDPQSYPLFARCSRILEQLIEQRRDKNVSTQNKKITEDSVSPQNRHKLSNLPLVCDTGAPNPVVKEVLQTADIIHHKLVMPWYQHVSPDHHTAHQIRDVLEEVLMGICRKLRESGNITHITSGLIQLYIQHYQQYYRALKKVSKKHNISNPGECVGNSEIEVLYKPLHPALRNTQTQDLHFRKVAQILLQHYLPTDVSRCEIILVALRDLLAQNVLQNLVDKLCDTHWLNSILSEFISNNDQENKKGEMYIPSHNQLPQEIINNKEDSQGRMQEKVFTYTHPLAAIEEETVSELQLANGSHNSSNQSQESVSCNRSYTAKSKDSTKFENAEALAQYVRSSSIDRQGSCEEEEYKSVSSALGTLISTTMGPLLPDNTSLSYQPIVTKMWESPVDDKKFIMDFPKKAKNPFKRNVVEGMREEDYKILYSKSVKDNDGEASEDGIPSTKFKSKGNPVDDEADILDKLAVITHSLSEIVRSKSCSNLTEEVSSGNELMPEKNTLHSSLNNLNNTDKNNTEPSKEKGVLVKMLSFDDGTEDQDLGSNKDELNESKGYLISTPVASEEGAITSNSSTPIAGDQMGSREDVSDPPSSLDITGSPISHNAGFGWENVDLSPIYEESEDLASSIAKLRSLLSAKDSQHSLGSMSSYGSSESEPKSAQSDPGRYCLEKSHFTFTHKDSSSSLASVKSVSSMDSVGNGTSEEELIEAAEVPLDGRVFLNISVPTTEVQSEVVGSQYTLYVIQYDAIYLCEASAASANGNSTTVEGNEGETSASEPRMVLQTNCVRRRFREFLNLHSALEEDPKLRLSMKGVKGPNKWLNLPFSKLDSATIASRRQFLEKYLQAVIQRSEVNISTQVKEFLAYGHDSSVSFSKKSLEINVSRLDKLLARTVSGVFHSLKTALPSFESTESTSSNSSATSNVIMASERSAGVSDLSKTGSGGGSLIERSKLSNILSGNSKTEYELKLDITADEMECVIEKALIMEATGSSYETTIDTCYEARESRNYSGTTPTLGKGMLNMFSPSSPPGKDLYLPPPGPRLQGDGAADTEKLTPRISHDDSFTETEDGPWMNWPLSLGILDAIVELLTPVDHPLSHQPCVTLLTLTLAPLTHKWLQ</sequence>
<evidence type="ECO:0008006" key="6">
    <source>
        <dbReference type="Google" id="ProtNLM"/>
    </source>
</evidence>
<organism evidence="4 5">
    <name type="scientific">Meganyctiphanes norvegica</name>
    <name type="common">Northern krill</name>
    <name type="synonym">Thysanopoda norvegica</name>
    <dbReference type="NCBI Taxonomy" id="48144"/>
    <lineage>
        <taxon>Eukaryota</taxon>
        <taxon>Metazoa</taxon>
        <taxon>Ecdysozoa</taxon>
        <taxon>Arthropoda</taxon>
        <taxon>Crustacea</taxon>
        <taxon>Multicrustacea</taxon>
        <taxon>Malacostraca</taxon>
        <taxon>Eumalacostraca</taxon>
        <taxon>Eucarida</taxon>
        <taxon>Euphausiacea</taxon>
        <taxon>Euphausiidae</taxon>
        <taxon>Meganyctiphanes</taxon>
    </lineage>
</organism>
<dbReference type="GO" id="GO:0035091">
    <property type="term" value="F:phosphatidylinositol binding"/>
    <property type="evidence" value="ECO:0007669"/>
    <property type="project" value="InterPro"/>
</dbReference>
<dbReference type="Pfam" id="PF00787">
    <property type="entry name" value="PX"/>
    <property type="match status" value="1"/>
</dbReference>
<feature type="region of interest" description="Disordered" evidence="1">
    <location>
        <begin position="548"/>
        <end position="580"/>
    </location>
</feature>
<dbReference type="Proteomes" id="UP001497623">
    <property type="component" value="Unassembled WGS sequence"/>
</dbReference>
<dbReference type="PROSITE" id="PS51207">
    <property type="entry name" value="PXA"/>
    <property type="match status" value="1"/>
</dbReference>
<dbReference type="InterPro" id="IPR036871">
    <property type="entry name" value="PX_dom_sf"/>
</dbReference>
<feature type="compositionally biased region" description="Polar residues" evidence="1">
    <location>
        <begin position="647"/>
        <end position="659"/>
    </location>
</feature>
<feature type="compositionally biased region" description="Low complexity" evidence="1">
    <location>
        <begin position="560"/>
        <end position="572"/>
    </location>
</feature>
<dbReference type="PANTHER" id="PTHR22775">
    <property type="entry name" value="SORTING NEXIN"/>
    <property type="match status" value="1"/>
</dbReference>
<dbReference type="SMART" id="SM00313">
    <property type="entry name" value="PXA"/>
    <property type="match status" value="1"/>
</dbReference>
<dbReference type="AlphaFoldDB" id="A0AAV2RIA0"/>
<dbReference type="SUPFAM" id="SSF64268">
    <property type="entry name" value="PX domain"/>
    <property type="match status" value="1"/>
</dbReference>
<accession>A0AAV2RIA0</accession>
<feature type="region of interest" description="Disordered" evidence="1">
    <location>
        <begin position="493"/>
        <end position="514"/>
    </location>
</feature>
<evidence type="ECO:0000259" key="3">
    <source>
        <dbReference type="PROSITE" id="PS51207"/>
    </source>
</evidence>
<reference evidence="4 5" key="1">
    <citation type="submission" date="2024-05" db="EMBL/GenBank/DDBJ databases">
        <authorList>
            <person name="Wallberg A."/>
        </authorList>
    </citation>
    <scope>NUCLEOTIDE SEQUENCE [LARGE SCALE GENOMIC DNA]</scope>
</reference>
<dbReference type="Pfam" id="PF02194">
    <property type="entry name" value="PXA"/>
    <property type="match status" value="1"/>
</dbReference>
<feature type="domain" description="PXA" evidence="3">
    <location>
        <begin position="120"/>
        <end position="301"/>
    </location>
</feature>
<evidence type="ECO:0000313" key="5">
    <source>
        <dbReference type="Proteomes" id="UP001497623"/>
    </source>
</evidence>
<feature type="non-terminal residue" evidence="4">
    <location>
        <position position="1173"/>
    </location>
</feature>
<evidence type="ECO:0000259" key="2">
    <source>
        <dbReference type="PROSITE" id="PS50195"/>
    </source>
</evidence>
<dbReference type="InterPro" id="IPR001683">
    <property type="entry name" value="PX_dom"/>
</dbReference>
<feature type="region of interest" description="Disordered" evidence="1">
    <location>
        <begin position="618"/>
        <end position="659"/>
    </location>
</feature>
<protein>
    <recommendedName>
        <fullName evidence="6">Sorting nexin-19</fullName>
    </recommendedName>
</protein>
<comment type="caution">
    <text evidence="4">The sequence shown here is derived from an EMBL/GenBank/DDBJ whole genome shotgun (WGS) entry which is preliminary data.</text>
</comment>
<feature type="region of interest" description="Disordered" evidence="1">
    <location>
        <begin position="355"/>
        <end position="377"/>
    </location>
</feature>
<feature type="region of interest" description="Disordered" evidence="1">
    <location>
        <begin position="699"/>
        <end position="721"/>
    </location>
</feature>
<evidence type="ECO:0000313" key="4">
    <source>
        <dbReference type="EMBL" id="CAL4126515.1"/>
    </source>
</evidence>
<dbReference type="Gene3D" id="3.30.1520.10">
    <property type="entry name" value="Phox-like domain"/>
    <property type="match status" value="1"/>
</dbReference>
<dbReference type="PANTHER" id="PTHR22775:SF3">
    <property type="entry name" value="SORTING NEXIN-13"/>
    <property type="match status" value="1"/>
</dbReference>